<evidence type="ECO:0000313" key="1">
    <source>
        <dbReference type="EMBL" id="GEK19804.1"/>
    </source>
</evidence>
<dbReference type="AlphaFoldDB" id="A0A510UYQ8"/>
<dbReference type="InterPro" id="IPR011749">
    <property type="entry name" value="CHP02243"/>
</dbReference>
<keyword evidence="2" id="KW-1185">Reference proteome</keyword>
<dbReference type="RefSeq" id="WP_146925305.1">
    <property type="nucleotide sequence ID" value="NZ_BJUB01000001.1"/>
</dbReference>
<accession>A0A510UYQ8</accession>
<sequence length="655" mass="70145">MTLPTPRLDDRTFQELVDEAKRNLQLRCPEWTNHNVSDPGITLIETFAWMTDILLYRVNRVPDRLYVKFLELVGVRLFPPHAARTEISFRLSSHHDDVVHIPAGTVVSTRRSVSQESLGFSTLHGLDIPPAASRTVLTISADGDSADRTGVLGLGDGFPAFSPTPVVDDALYLGLDQPARSSLLLVQAVCSLGGYGIDPRRPPLVWEAWTPSGWEPCEVERDDTLGLNVSGAIELHVPDGHDESVVAGVEAAWIRCRVVKAPRQYRSSPLLVSVTAATIGGDVEATNAEQVHDEALGISDGTAGQVLHLAYAPVVVDREDPLVLEVGVPPEDGIGPPTWEEWTAVEDFGASAPTDRHVVVDPTTGEIRFGPSVRLEDGSERRFGAIPARGAALRVRGYRTGGGARGNVAARTVSVLRSSIPYVAAVYNRRAAAGGVDGEDVDNARTRGPLELRGRGRAVTVEDYVAVVHEAAPELARVHCVPVTDGPDAGSVRILAIPGAPGQDGRISLRDLQLPDGARERVLGALDVTRVVGVRLSVEPPSYVGIRVDARVRARPEADPSQVERDALAALYRYFHPLAGGPDGTGWPLGRPVQPGEVHGVLGRVAGLDYVEDVVLFRANPLDRSISAPQDRVDLGDTHVVLSVEHSIVVQGGAG</sequence>
<proteinExistence type="predicted"/>
<name>A0A510UYQ8_9CELL</name>
<organism evidence="1 2">
    <name type="scientific">Cellulomonas xylanilytica</name>
    <dbReference type="NCBI Taxonomy" id="233583"/>
    <lineage>
        <taxon>Bacteria</taxon>
        <taxon>Bacillati</taxon>
        <taxon>Actinomycetota</taxon>
        <taxon>Actinomycetes</taxon>
        <taxon>Micrococcales</taxon>
        <taxon>Cellulomonadaceae</taxon>
        <taxon>Cellulomonas</taxon>
    </lineage>
</organism>
<comment type="caution">
    <text evidence="1">The sequence shown here is derived from an EMBL/GenBank/DDBJ whole genome shotgun (WGS) entry which is preliminary data.</text>
</comment>
<dbReference type="OrthoDB" id="9027184at2"/>
<dbReference type="NCBIfam" id="TIGR02243">
    <property type="entry name" value="putative baseplate assembly protein"/>
    <property type="match status" value="1"/>
</dbReference>
<reference evidence="1 2" key="1">
    <citation type="submission" date="2019-07" db="EMBL/GenBank/DDBJ databases">
        <title>Whole genome shotgun sequence of Cellulomonas xylanilytica NBRC 101102.</title>
        <authorList>
            <person name="Hosoyama A."/>
            <person name="Uohara A."/>
            <person name="Ohji S."/>
            <person name="Ichikawa N."/>
        </authorList>
    </citation>
    <scope>NUCLEOTIDE SEQUENCE [LARGE SCALE GENOMIC DNA]</scope>
    <source>
        <strain evidence="1 2">NBRC 101102</strain>
    </source>
</reference>
<gene>
    <name evidence="1" type="ORF">CXY01_03240</name>
</gene>
<dbReference type="EMBL" id="BJUB01000001">
    <property type="protein sequence ID" value="GEK19804.1"/>
    <property type="molecule type" value="Genomic_DNA"/>
</dbReference>
<dbReference type="Proteomes" id="UP000321118">
    <property type="component" value="Unassembled WGS sequence"/>
</dbReference>
<evidence type="ECO:0000313" key="2">
    <source>
        <dbReference type="Proteomes" id="UP000321118"/>
    </source>
</evidence>
<protein>
    <submittedName>
        <fullName evidence="1">Putative baseplate assembly protein</fullName>
    </submittedName>
</protein>